<comment type="similarity">
    <text evidence="5">Belongs to the class-II pyridoxal-phosphate-dependent aminotransferase family. MalY/PatB cystathionine beta-lyase subfamily.</text>
</comment>
<reference evidence="7 8" key="2">
    <citation type="submission" date="2020-08" db="EMBL/GenBank/DDBJ databases">
        <authorList>
            <person name="Ueki A."/>
            <person name="Tonouchi A."/>
        </authorList>
    </citation>
    <scope>NUCLEOTIDE SEQUENCE [LARGE SCALE GENOMIC DNA]</scope>
    <source>
        <strain evidence="7 8">CTTW</strain>
    </source>
</reference>
<dbReference type="GO" id="GO:0030170">
    <property type="term" value="F:pyridoxal phosphate binding"/>
    <property type="evidence" value="ECO:0007669"/>
    <property type="project" value="InterPro"/>
</dbReference>
<dbReference type="PANTHER" id="PTHR43525:SF1">
    <property type="entry name" value="PROTEIN MALY"/>
    <property type="match status" value="1"/>
</dbReference>
<dbReference type="KEGG" id="acht:bsdcttw_36810"/>
<proteinExistence type="inferred from homology"/>
<keyword evidence="3" id="KW-0663">Pyridoxal phosphate</keyword>
<dbReference type="InterPro" id="IPR015422">
    <property type="entry name" value="PyrdxlP-dep_Trfase_small"/>
</dbReference>
<gene>
    <name evidence="7" type="ORF">bsdcttw_36810</name>
</gene>
<dbReference type="InterPro" id="IPR004839">
    <property type="entry name" value="Aminotransferase_I/II_large"/>
</dbReference>
<evidence type="ECO:0000313" key="8">
    <source>
        <dbReference type="Proteomes" id="UP000515703"/>
    </source>
</evidence>
<dbReference type="CDD" id="cd00609">
    <property type="entry name" value="AAT_like"/>
    <property type="match status" value="1"/>
</dbReference>
<evidence type="ECO:0000256" key="2">
    <source>
        <dbReference type="ARBA" id="ARBA00012224"/>
    </source>
</evidence>
<dbReference type="InterPro" id="IPR027619">
    <property type="entry name" value="C-S_lyase_PatB-like"/>
</dbReference>
<dbReference type="Gene3D" id="3.40.640.10">
    <property type="entry name" value="Type I PLP-dependent aspartate aminotransferase-like (Major domain)"/>
    <property type="match status" value="1"/>
</dbReference>
<evidence type="ECO:0000259" key="6">
    <source>
        <dbReference type="Pfam" id="PF00155"/>
    </source>
</evidence>
<comment type="cofactor">
    <cofactor evidence="1">
        <name>pyridoxal 5'-phosphate</name>
        <dbReference type="ChEBI" id="CHEBI:597326"/>
    </cofactor>
</comment>
<evidence type="ECO:0000256" key="5">
    <source>
        <dbReference type="ARBA" id="ARBA00037974"/>
    </source>
</evidence>
<evidence type="ECO:0000256" key="4">
    <source>
        <dbReference type="ARBA" id="ARBA00023239"/>
    </source>
</evidence>
<sequence>MPYDFDKLTDRVNTNSLKYDFALERGKKENLISMWVADMDFPTLPEVREALIKSAEHGIFGYTEVKEDYFRTLHKWFSSHYHWDIEPNWLVKTPGVVFAVATAVRALTNEGDAILIQRPVYYPFSEAVLNNNRKLINNPLIYDNGTYSIDFEDFEQKIIENKVKLFILCNPHNPVGRVYTREELIRLGDICLKHNVLVVSDEIHADFIHPGHEHLVLASLKEDYKSISVTCTAPSKTFNLAGLQVSNVLIPNQTLKHRFKGEITKSGYSQLNTMGLIACQAAYEYGDEWLTELKAYIYENLKTAREFIETELPVLTVVNTEGTYLLWVDFNGLGLDTEELEQFITDKAGLWLDGGTMFGPEGKGFQRFNVACQKSTLLKALNQLKDAVDSLNQSV</sequence>
<evidence type="ECO:0000256" key="3">
    <source>
        <dbReference type="ARBA" id="ARBA00022898"/>
    </source>
</evidence>
<dbReference type="InterPro" id="IPR015424">
    <property type="entry name" value="PyrdxlP-dep_Trfase"/>
</dbReference>
<dbReference type="Gene3D" id="3.90.1150.10">
    <property type="entry name" value="Aspartate Aminotransferase, domain 1"/>
    <property type="match status" value="1"/>
</dbReference>
<feature type="domain" description="Aminotransferase class I/classII large" evidence="6">
    <location>
        <begin position="33"/>
        <end position="382"/>
    </location>
</feature>
<dbReference type="Pfam" id="PF00155">
    <property type="entry name" value="Aminotran_1_2"/>
    <property type="match status" value="1"/>
</dbReference>
<keyword evidence="8" id="KW-1185">Reference proteome</keyword>
<dbReference type="Proteomes" id="UP000515703">
    <property type="component" value="Chromosome"/>
</dbReference>
<dbReference type="AlphaFoldDB" id="A0A7I8DQD8"/>
<evidence type="ECO:0000256" key="1">
    <source>
        <dbReference type="ARBA" id="ARBA00001933"/>
    </source>
</evidence>
<evidence type="ECO:0000313" key="7">
    <source>
        <dbReference type="EMBL" id="BCK00641.1"/>
    </source>
</evidence>
<dbReference type="InterPro" id="IPR015421">
    <property type="entry name" value="PyrdxlP-dep_Trfase_major"/>
</dbReference>
<accession>A0A7I8DQD8</accession>
<dbReference type="PANTHER" id="PTHR43525">
    <property type="entry name" value="PROTEIN MALY"/>
    <property type="match status" value="1"/>
</dbReference>
<organism evidence="7 8">
    <name type="scientific">Anaerocolumna chitinilytica</name>
    <dbReference type="NCBI Taxonomy" id="1727145"/>
    <lineage>
        <taxon>Bacteria</taxon>
        <taxon>Bacillati</taxon>
        <taxon>Bacillota</taxon>
        <taxon>Clostridia</taxon>
        <taxon>Lachnospirales</taxon>
        <taxon>Lachnospiraceae</taxon>
        <taxon>Anaerocolumna</taxon>
    </lineage>
</organism>
<dbReference type="GO" id="GO:0047804">
    <property type="term" value="F:cysteine-S-conjugate beta-lyase activity"/>
    <property type="evidence" value="ECO:0007669"/>
    <property type="project" value="UniProtKB-EC"/>
</dbReference>
<dbReference type="NCBIfam" id="TIGR04350">
    <property type="entry name" value="C_S_lyase_PatB"/>
    <property type="match status" value="1"/>
</dbReference>
<protein>
    <recommendedName>
        <fullName evidence="2">cysteine-S-conjugate beta-lyase</fullName>
        <ecNumber evidence="2">4.4.1.13</ecNumber>
    </recommendedName>
</protein>
<name>A0A7I8DQD8_9FIRM</name>
<dbReference type="EMBL" id="AP023368">
    <property type="protein sequence ID" value="BCK00641.1"/>
    <property type="molecule type" value="Genomic_DNA"/>
</dbReference>
<dbReference type="SUPFAM" id="SSF53383">
    <property type="entry name" value="PLP-dependent transferases"/>
    <property type="match status" value="1"/>
</dbReference>
<reference evidence="7 8" key="1">
    <citation type="submission" date="2020-08" db="EMBL/GenBank/DDBJ databases">
        <title>Draft genome sequencing of an Anaerocolumna strain isolated from anoxic soil subjected to BSD treatment.</title>
        <authorList>
            <person name="Uek A."/>
            <person name="Tonouchi A."/>
        </authorList>
    </citation>
    <scope>NUCLEOTIDE SEQUENCE [LARGE SCALE GENOMIC DNA]</scope>
    <source>
        <strain evidence="7 8">CTTW</strain>
    </source>
</reference>
<dbReference type="EC" id="4.4.1.13" evidence="2"/>
<keyword evidence="4 7" id="KW-0456">Lyase</keyword>
<dbReference type="RefSeq" id="WP_185256295.1">
    <property type="nucleotide sequence ID" value="NZ_AP023368.1"/>
</dbReference>
<dbReference type="InterPro" id="IPR051798">
    <property type="entry name" value="Class-II_PLP-Dep_Aminotrans"/>
</dbReference>